<evidence type="ECO:0000256" key="2">
    <source>
        <dbReference type="ARBA" id="ARBA00023242"/>
    </source>
</evidence>
<gene>
    <name evidence="3" type="ORF">QQZ08_005672</name>
</gene>
<dbReference type="PANTHER" id="PTHR31001:SF87">
    <property type="entry name" value="COL-21"/>
    <property type="match status" value="1"/>
</dbReference>
<proteinExistence type="predicted"/>
<dbReference type="InterPro" id="IPR050613">
    <property type="entry name" value="Sec_Metabolite_Reg"/>
</dbReference>
<name>A0ABR1I2I8_9HYPO</name>
<sequence length="377" mass="41691">MASTTKTTSSEDDSVSLPDATSAVNTLGYVNSGMFKAVMSSQQSTDESEALDLPAGVLQATRALPPRPYTDILVHNFFERVNYHYGILHLPSFMTAYTTWWSQRRDARYSRSISSISLACLLLRICANSTQFLSSAAKHQLESDLGDSVESISKDYHAAADILSDFLPAGAGGLINAQQLFLGATWLKAEAEFVKSWHELAACVRQAQEIGIHLDDLSDGVTYTWDKFMAVAFHRPPIIRPGDSVLQPSPDLDNSAANPEVPSPTVAKVLENQLARHLAEIDPAQNSYVNMLAFTELWMSSLPPVFNAIEPDKRWDTECPRLAFQRLQLHSVGYMTQLILLRPHIISRKDATHTEARSLLVERAVDISLKAMALTTE</sequence>
<evidence type="ECO:0000256" key="1">
    <source>
        <dbReference type="ARBA" id="ARBA00004123"/>
    </source>
</evidence>
<dbReference type="EMBL" id="JAZAVK010000049">
    <property type="protein sequence ID" value="KAK7427734.1"/>
    <property type="molecule type" value="Genomic_DNA"/>
</dbReference>
<dbReference type="Proteomes" id="UP001498421">
    <property type="component" value="Unassembled WGS sequence"/>
</dbReference>
<accession>A0ABR1I2I8</accession>
<evidence type="ECO:0000313" key="4">
    <source>
        <dbReference type="Proteomes" id="UP001498421"/>
    </source>
</evidence>
<organism evidence="3 4">
    <name type="scientific">Neonectria magnoliae</name>
    <dbReference type="NCBI Taxonomy" id="2732573"/>
    <lineage>
        <taxon>Eukaryota</taxon>
        <taxon>Fungi</taxon>
        <taxon>Dikarya</taxon>
        <taxon>Ascomycota</taxon>
        <taxon>Pezizomycotina</taxon>
        <taxon>Sordariomycetes</taxon>
        <taxon>Hypocreomycetidae</taxon>
        <taxon>Hypocreales</taxon>
        <taxon>Nectriaceae</taxon>
        <taxon>Neonectria</taxon>
    </lineage>
</organism>
<reference evidence="3 4" key="1">
    <citation type="journal article" date="2025" name="Microbiol. Resour. Announc.">
        <title>Draft genome sequences for Neonectria magnoliae and Neonectria punicea, canker pathogens of Liriodendron tulipifera and Acer saccharum in West Virginia.</title>
        <authorList>
            <person name="Petronek H.M."/>
            <person name="Kasson M.T."/>
            <person name="Metheny A.M."/>
            <person name="Stauder C.M."/>
            <person name="Lovett B."/>
            <person name="Lynch S.C."/>
            <person name="Garnas J.R."/>
            <person name="Kasson L.R."/>
            <person name="Stajich J.E."/>
        </authorList>
    </citation>
    <scope>NUCLEOTIDE SEQUENCE [LARGE SCALE GENOMIC DNA]</scope>
    <source>
        <strain evidence="3 4">NRRL 64651</strain>
    </source>
</reference>
<protein>
    <recommendedName>
        <fullName evidence="5">Transcription factor domain-containing protein</fullName>
    </recommendedName>
</protein>
<evidence type="ECO:0008006" key="5">
    <source>
        <dbReference type="Google" id="ProtNLM"/>
    </source>
</evidence>
<evidence type="ECO:0000313" key="3">
    <source>
        <dbReference type="EMBL" id="KAK7427734.1"/>
    </source>
</evidence>
<comment type="subcellular location">
    <subcellularLocation>
        <location evidence="1">Nucleus</location>
    </subcellularLocation>
</comment>
<keyword evidence="2" id="KW-0539">Nucleus</keyword>
<dbReference type="PANTHER" id="PTHR31001">
    <property type="entry name" value="UNCHARACTERIZED TRANSCRIPTIONAL REGULATORY PROTEIN"/>
    <property type="match status" value="1"/>
</dbReference>
<comment type="caution">
    <text evidence="3">The sequence shown here is derived from an EMBL/GenBank/DDBJ whole genome shotgun (WGS) entry which is preliminary data.</text>
</comment>
<dbReference type="CDD" id="cd12148">
    <property type="entry name" value="fungal_TF_MHR"/>
    <property type="match status" value="1"/>
</dbReference>
<keyword evidence="4" id="KW-1185">Reference proteome</keyword>